<keyword evidence="6" id="KW-1185">Reference proteome</keyword>
<dbReference type="SMART" id="SM00389">
    <property type="entry name" value="HOX"/>
    <property type="match status" value="1"/>
</dbReference>
<gene>
    <name evidence="5" type="ORF">X975_22050</name>
</gene>
<feature type="transmembrane region" description="Helical" evidence="3">
    <location>
        <begin position="98"/>
        <end position="118"/>
    </location>
</feature>
<dbReference type="CDD" id="cd00086">
    <property type="entry name" value="homeodomain"/>
    <property type="match status" value="1"/>
</dbReference>
<evidence type="ECO:0000256" key="2">
    <source>
        <dbReference type="RuleBase" id="RU000682"/>
    </source>
</evidence>
<name>A0A087TST2_STEMI</name>
<keyword evidence="2" id="KW-0371">Homeobox</keyword>
<protein>
    <recommendedName>
        <fullName evidence="4">Homeobox domain-containing protein</fullName>
    </recommendedName>
</protein>
<dbReference type="EMBL" id="KK116579">
    <property type="protein sequence ID" value="KFM68171.1"/>
    <property type="molecule type" value="Genomic_DNA"/>
</dbReference>
<dbReference type="InterPro" id="IPR009057">
    <property type="entry name" value="Homeodomain-like_sf"/>
</dbReference>
<keyword evidence="3" id="KW-0812">Transmembrane</keyword>
<keyword evidence="2" id="KW-0238">DNA-binding</keyword>
<feature type="transmembrane region" description="Helical" evidence="3">
    <location>
        <begin position="130"/>
        <end position="148"/>
    </location>
</feature>
<dbReference type="SUPFAM" id="SSF46689">
    <property type="entry name" value="Homeodomain-like"/>
    <property type="match status" value="1"/>
</dbReference>
<evidence type="ECO:0000256" key="3">
    <source>
        <dbReference type="SAM" id="Phobius"/>
    </source>
</evidence>
<evidence type="ECO:0000313" key="5">
    <source>
        <dbReference type="EMBL" id="KFM68171.1"/>
    </source>
</evidence>
<accession>A0A087TST2</accession>
<dbReference type="OMA" id="EACCATY"/>
<organism evidence="5 6">
    <name type="scientific">Stegodyphus mimosarum</name>
    <name type="common">African social velvet spider</name>
    <dbReference type="NCBI Taxonomy" id="407821"/>
    <lineage>
        <taxon>Eukaryota</taxon>
        <taxon>Metazoa</taxon>
        <taxon>Ecdysozoa</taxon>
        <taxon>Arthropoda</taxon>
        <taxon>Chelicerata</taxon>
        <taxon>Arachnida</taxon>
        <taxon>Araneae</taxon>
        <taxon>Araneomorphae</taxon>
        <taxon>Entelegynae</taxon>
        <taxon>Eresoidea</taxon>
        <taxon>Eresidae</taxon>
        <taxon>Stegodyphus</taxon>
    </lineage>
</organism>
<dbReference type="Gene3D" id="1.10.10.60">
    <property type="entry name" value="Homeodomain-like"/>
    <property type="match status" value="1"/>
</dbReference>
<comment type="subcellular location">
    <subcellularLocation>
        <location evidence="1 2">Nucleus</location>
    </subcellularLocation>
</comment>
<dbReference type="GO" id="GO:0005634">
    <property type="term" value="C:nucleus"/>
    <property type="evidence" value="ECO:0007669"/>
    <property type="project" value="UniProtKB-SubCell"/>
</dbReference>
<keyword evidence="3" id="KW-1133">Transmembrane helix</keyword>
<evidence type="ECO:0000256" key="1">
    <source>
        <dbReference type="ARBA" id="ARBA00004123"/>
    </source>
</evidence>
<keyword evidence="2" id="KW-0539">Nucleus</keyword>
<feature type="non-terminal residue" evidence="5">
    <location>
        <position position="165"/>
    </location>
</feature>
<dbReference type="InterPro" id="IPR001356">
    <property type="entry name" value="HD"/>
</dbReference>
<proteinExistence type="predicted"/>
<feature type="domain" description="Homeobox" evidence="4">
    <location>
        <begin position="41"/>
        <end position="99"/>
    </location>
</feature>
<evidence type="ECO:0000313" key="6">
    <source>
        <dbReference type="Proteomes" id="UP000054359"/>
    </source>
</evidence>
<dbReference type="GO" id="GO:0003677">
    <property type="term" value="F:DNA binding"/>
    <property type="evidence" value="ECO:0007669"/>
    <property type="project" value="UniProtKB-KW"/>
</dbReference>
<dbReference type="Pfam" id="PF00046">
    <property type="entry name" value="Homeodomain"/>
    <property type="match status" value="1"/>
</dbReference>
<sequence length="165" mass="19295">MRSASPSNEQGFKRSIVRGRKFLAASKQKKGISSPSTKPMKPKPIFLESSELDKSFKTCAYPSAVEIFKLSEQMEMPALKIKAEFQKRRQVFRQRNKLAEDAIIYSYTLPRLFLMLHFLCSRFNCTQQTLMQIAVFLFSLFSLWYSVYIKIRNDNFNEELLLLNN</sequence>
<dbReference type="OrthoDB" id="6429240at2759"/>
<evidence type="ECO:0000259" key="4">
    <source>
        <dbReference type="SMART" id="SM00389"/>
    </source>
</evidence>
<dbReference type="AlphaFoldDB" id="A0A087TST2"/>
<reference evidence="5 6" key="1">
    <citation type="submission" date="2013-11" db="EMBL/GenBank/DDBJ databases">
        <title>Genome sequencing of Stegodyphus mimosarum.</title>
        <authorList>
            <person name="Bechsgaard J."/>
        </authorList>
    </citation>
    <scope>NUCLEOTIDE SEQUENCE [LARGE SCALE GENOMIC DNA]</scope>
</reference>
<dbReference type="Proteomes" id="UP000054359">
    <property type="component" value="Unassembled WGS sequence"/>
</dbReference>
<keyword evidence="3" id="KW-0472">Membrane</keyword>